<reference evidence="2 3" key="1">
    <citation type="submission" date="2023-11" db="EMBL/GenBank/DDBJ databases">
        <title>Plant-associative lifestyle of Vibrio porteresiae and its evolutionary dynamics.</title>
        <authorList>
            <person name="Rameshkumar N."/>
            <person name="Kirti K."/>
        </authorList>
    </citation>
    <scope>NUCLEOTIDE SEQUENCE [LARGE SCALE GENOMIC DNA]</scope>
    <source>
        <strain evidence="2 3">MSSRF30</strain>
    </source>
</reference>
<keyword evidence="1" id="KW-0732">Signal</keyword>
<dbReference type="EMBL" id="CP138203">
    <property type="protein sequence ID" value="WPC72669.1"/>
    <property type="molecule type" value="Genomic_DNA"/>
</dbReference>
<sequence length="113" mass="12759">MKIYSKLVKFVLLLSLCSASFSSSAIGVTFGQWVDLSKGDPDSGRLFFWGVEAGLSSAAIESYCHDQYNQLNLGQKFDEMYDWARQPAQQKFKDFPAGILMVKFIQAKYPPCR</sequence>
<evidence type="ECO:0000313" key="3">
    <source>
        <dbReference type="Proteomes" id="UP001304071"/>
    </source>
</evidence>
<evidence type="ECO:0000313" key="2">
    <source>
        <dbReference type="EMBL" id="WPC72669.1"/>
    </source>
</evidence>
<protein>
    <recommendedName>
        <fullName evidence="4">Rap1a immunity protein domain-containing protein</fullName>
    </recommendedName>
</protein>
<keyword evidence="3" id="KW-1185">Reference proteome</keyword>
<evidence type="ECO:0000256" key="1">
    <source>
        <dbReference type="SAM" id="SignalP"/>
    </source>
</evidence>
<dbReference type="Proteomes" id="UP001304071">
    <property type="component" value="Chromosome 1"/>
</dbReference>
<organism evidence="2 3">
    <name type="scientific">Vibrio porteresiae DSM 19223</name>
    <dbReference type="NCBI Taxonomy" id="1123496"/>
    <lineage>
        <taxon>Bacteria</taxon>
        <taxon>Pseudomonadati</taxon>
        <taxon>Pseudomonadota</taxon>
        <taxon>Gammaproteobacteria</taxon>
        <taxon>Vibrionales</taxon>
        <taxon>Vibrionaceae</taxon>
        <taxon>Vibrio</taxon>
    </lineage>
</organism>
<evidence type="ECO:0008006" key="4">
    <source>
        <dbReference type="Google" id="ProtNLM"/>
    </source>
</evidence>
<gene>
    <name evidence="2" type="ORF">R8Z52_11075</name>
</gene>
<dbReference type="RefSeq" id="WP_261892271.1">
    <property type="nucleotide sequence ID" value="NZ_AP024895.1"/>
</dbReference>
<feature type="signal peptide" evidence="1">
    <location>
        <begin position="1"/>
        <end position="25"/>
    </location>
</feature>
<feature type="chain" id="PRO_5047352919" description="Rap1a immunity protein domain-containing protein" evidence="1">
    <location>
        <begin position="26"/>
        <end position="113"/>
    </location>
</feature>
<name>A0ABZ0Q8A1_9VIBR</name>
<accession>A0ABZ0Q8A1</accession>
<proteinExistence type="predicted"/>